<proteinExistence type="predicted"/>
<accession>A0A8X7BNR7</accession>
<gene>
    <name evidence="1" type="primary">NCL1_34908</name>
    <name evidence="1" type="ORF">TNIN_144981</name>
</gene>
<dbReference type="OrthoDB" id="6418357at2759"/>
<reference evidence="1" key="1">
    <citation type="submission" date="2020-08" db="EMBL/GenBank/DDBJ databases">
        <title>Multicomponent nature underlies the extraordinary mechanical properties of spider dragline silk.</title>
        <authorList>
            <person name="Kono N."/>
            <person name="Nakamura H."/>
            <person name="Mori M."/>
            <person name="Yoshida Y."/>
            <person name="Ohtoshi R."/>
            <person name="Malay A.D."/>
            <person name="Moran D.A.P."/>
            <person name="Tomita M."/>
            <person name="Numata K."/>
            <person name="Arakawa K."/>
        </authorList>
    </citation>
    <scope>NUCLEOTIDE SEQUENCE</scope>
</reference>
<dbReference type="AlphaFoldDB" id="A0A8X7BNR7"/>
<dbReference type="EMBL" id="BMAV01000521">
    <property type="protein sequence ID" value="GFY37848.1"/>
    <property type="molecule type" value="Genomic_DNA"/>
</dbReference>
<evidence type="ECO:0000313" key="2">
    <source>
        <dbReference type="Proteomes" id="UP000886998"/>
    </source>
</evidence>
<comment type="caution">
    <text evidence="1">The sequence shown here is derived from an EMBL/GenBank/DDBJ whole genome shotgun (WGS) entry which is preliminary data.</text>
</comment>
<keyword evidence="2" id="KW-1185">Reference proteome</keyword>
<sequence length="293" mass="34294">MTGHTLHYLRTDKPSYIYKSYEVQIIIIHSFLICLREKGKYKFINLLHFLRNLERNMLLISAFLLTFALTSAYREDLTDIDKYIDEVLSVHLPRHAQNADLNIYEMPKFYFNVLDFYTANEAFAGSVAFYRGNLTGLSVVHRRFCQHSLRSTDSITLICNIVLPRVVVQYRGRYEVSTGSSSSYKDQVRQQDFFGDISVRNVEAQIEVKTSVDGDQPTVSNLLLLGKGDFRKGFQYINVNENRFYNQLLVPFDEISEPFYKRSFYAFQQVFYESFRNVLERAVASASYPREHY</sequence>
<organism evidence="1 2">
    <name type="scientific">Trichonephila inaurata madagascariensis</name>
    <dbReference type="NCBI Taxonomy" id="2747483"/>
    <lineage>
        <taxon>Eukaryota</taxon>
        <taxon>Metazoa</taxon>
        <taxon>Ecdysozoa</taxon>
        <taxon>Arthropoda</taxon>
        <taxon>Chelicerata</taxon>
        <taxon>Arachnida</taxon>
        <taxon>Araneae</taxon>
        <taxon>Araneomorphae</taxon>
        <taxon>Entelegynae</taxon>
        <taxon>Araneoidea</taxon>
        <taxon>Nephilidae</taxon>
        <taxon>Trichonephila</taxon>
        <taxon>Trichonephila inaurata</taxon>
    </lineage>
</organism>
<evidence type="ECO:0000313" key="1">
    <source>
        <dbReference type="EMBL" id="GFY37848.1"/>
    </source>
</evidence>
<name>A0A8X7BNR7_9ARAC</name>
<dbReference type="Proteomes" id="UP000886998">
    <property type="component" value="Unassembled WGS sequence"/>
</dbReference>
<protein>
    <submittedName>
        <fullName evidence="1">Uncharacterized protein</fullName>
    </submittedName>
</protein>